<keyword evidence="2 5" id="KW-0812">Transmembrane</keyword>
<sequence length="140" mass="16018">MAPKRHLRRSAPFAVNSSLRDGEPNLQDLGEDFGRIKGIWEHRLKFYTNEYTTFPFNVHGASHIFTNETIIYFPYRFFKQFLIFFIIQQMAAGLLRLVAGITRHMTTANTYGCIFSLLLMSLAGFAIPKGSHLSLSNLVQ</sequence>
<accession>A0AAV7H807</accession>
<evidence type="ECO:0000256" key="4">
    <source>
        <dbReference type="ARBA" id="ARBA00023136"/>
    </source>
</evidence>
<dbReference type="EMBL" id="JAGFBR010000007">
    <property type="protein sequence ID" value="KAH0463997.1"/>
    <property type="molecule type" value="Genomic_DNA"/>
</dbReference>
<evidence type="ECO:0000256" key="5">
    <source>
        <dbReference type="SAM" id="Phobius"/>
    </source>
</evidence>
<dbReference type="InterPro" id="IPR013525">
    <property type="entry name" value="ABC2_TM"/>
</dbReference>
<evidence type="ECO:0000313" key="7">
    <source>
        <dbReference type="EMBL" id="KAH0463997.1"/>
    </source>
</evidence>
<dbReference type="Pfam" id="PF01061">
    <property type="entry name" value="ABC2_membrane"/>
    <property type="match status" value="1"/>
</dbReference>
<dbReference type="Proteomes" id="UP000775213">
    <property type="component" value="Unassembled WGS sequence"/>
</dbReference>
<evidence type="ECO:0000256" key="3">
    <source>
        <dbReference type="ARBA" id="ARBA00022989"/>
    </source>
</evidence>
<dbReference type="GO" id="GO:0140359">
    <property type="term" value="F:ABC-type transporter activity"/>
    <property type="evidence" value="ECO:0007669"/>
    <property type="project" value="InterPro"/>
</dbReference>
<feature type="domain" description="ABC-2 type transporter transmembrane" evidence="6">
    <location>
        <begin position="73"/>
        <end position="130"/>
    </location>
</feature>
<gene>
    <name evidence="7" type="ORF">IEQ34_006783</name>
</gene>
<organism evidence="7 8">
    <name type="scientific">Dendrobium chrysotoxum</name>
    <name type="common">Orchid</name>
    <dbReference type="NCBI Taxonomy" id="161865"/>
    <lineage>
        <taxon>Eukaryota</taxon>
        <taxon>Viridiplantae</taxon>
        <taxon>Streptophyta</taxon>
        <taxon>Embryophyta</taxon>
        <taxon>Tracheophyta</taxon>
        <taxon>Spermatophyta</taxon>
        <taxon>Magnoliopsida</taxon>
        <taxon>Liliopsida</taxon>
        <taxon>Asparagales</taxon>
        <taxon>Orchidaceae</taxon>
        <taxon>Epidendroideae</taxon>
        <taxon>Malaxideae</taxon>
        <taxon>Dendrobiinae</taxon>
        <taxon>Dendrobium</taxon>
    </lineage>
</organism>
<comment type="subcellular location">
    <subcellularLocation>
        <location evidence="1">Membrane</location>
        <topology evidence="1">Multi-pass membrane protein</topology>
    </subcellularLocation>
</comment>
<evidence type="ECO:0000259" key="6">
    <source>
        <dbReference type="Pfam" id="PF01061"/>
    </source>
</evidence>
<proteinExistence type="predicted"/>
<evidence type="ECO:0000256" key="1">
    <source>
        <dbReference type="ARBA" id="ARBA00004141"/>
    </source>
</evidence>
<keyword evidence="8" id="KW-1185">Reference proteome</keyword>
<feature type="transmembrane region" description="Helical" evidence="5">
    <location>
        <begin position="81"/>
        <end position="102"/>
    </location>
</feature>
<protein>
    <recommendedName>
        <fullName evidence="6">ABC-2 type transporter transmembrane domain-containing protein</fullName>
    </recommendedName>
</protein>
<keyword evidence="4 5" id="KW-0472">Membrane</keyword>
<dbReference type="AlphaFoldDB" id="A0AAV7H807"/>
<reference evidence="7 8" key="1">
    <citation type="journal article" date="2021" name="Hortic Res">
        <title>Chromosome-scale assembly of the Dendrobium chrysotoxum genome enhances the understanding of orchid evolution.</title>
        <authorList>
            <person name="Zhang Y."/>
            <person name="Zhang G.Q."/>
            <person name="Zhang D."/>
            <person name="Liu X.D."/>
            <person name="Xu X.Y."/>
            <person name="Sun W.H."/>
            <person name="Yu X."/>
            <person name="Zhu X."/>
            <person name="Wang Z.W."/>
            <person name="Zhao X."/>
            <person name="Zhong W.Y."/>
            <person name="Chen H."/>
            <person name="Yin W.L."/>
            <person name="Huang T."/>
            <person name="Niu S.C."/>
            <person name="Liu Z.J."/>
        </authorList>
    </citation>
    <scope>NUCLEOTIDE SEQUENCE [LARGE SCALE GENOMIC DNA]</scope>
    <source>
        <strain evidence="7">Lindl</strain>
    </source>
</reference>
<feature type="transmembrane region" description="Helical" evidence="5">
    <location>
        <begin position="108"/>
        <end position="127"/>
    </location>
</feature>
<evidence type="ECO:0000313" key="8">
    <source>
        <dbReference type="Proteomes" id="UP000775213"/>
    </source>
</evidence>
<dbReference type="GO" id="GO:0016020">
    <property type="term" value="C:membrane"/>
    <property type="evidence" value="ECO:0007669"/>
    <property type="project" value="UniProtKB-SubCell"/>
</dbReference>
<name>A0AAV7H807_DENCH</name>
<comment type="caution">
    <text evidence="7">The sequence shown here is derived from an EMBL/GenBank/DDBJ whole genome shotgun (WGS) entry which is preliminary data.</text>
</comment>
<evidence type="ECO:0000256" key="2">
    <source>
        <dbReference type="ARBA" id="ARBA00022692"/>
    </source>
</evidence>
<keyword evidence="3 5" id="KW-1133">Transmembrane helix</keyword>